<dbReference type="Pfam" id="PF03171">
    <property type="entry name" value="2OG-FeII_Oxy"/>
    <property type="match status" value="1"/>
</dbReference>
<comment type="caution">
    <text evidence="4">The sequence shown here is derived from an EMBL/GenBank/DDBJ whole genome shotgun (WGS) entry which is preliminary data.</text>
</comment>
<reference evidence="4 5" key="1">
    <citation type="journal article" date="2024" name="IMA Fungus">
        <title>IMA Genome - F19 : A genome assembly and annotation guide to empower mycologists, including annotated draft genome sequences of Ceratocystis pirilliformis, Diaporthe australafricana, Fusarium ophioides, Paecilomyces lecythidis, and Sporothrix stenoceras.</title>
        <authorList>
            <person name="Aylward J."/>
            <person name="Wilson A.M."/>
            <person name="Visagie C.M."/>
            <person name="Spraker J."/>
            <person name="Barnes I."/>
            <person name="Buitendag C."/>
            <person name="Ceriani C."/>
            <person name="Del Mar Angel L."/>
            <person name="du Plessis D."/>
            <person name="Fuchs T."/>
            <person name="Gasser K."/>
            <person name="Kramer D."/>
            <person name="Li W."/>
            <person name="Munsamy K."/>
            <person name="Piso A."/>
            <person name="Price J.L."/>
            <person name="Sonnekus B."/>
            <person name="Thomas C."/>
            <person name="van der Nest A."/>
            <person name="van Dijk A."/>
            <person name="van Heerden A."/>
            <person name="van Vuuren N."/>
            <person name="Yilmaz N."/>
            <person name="Duong T.A."/>
            <person name="van der Merwe N.A."/>
            <person name="Wingfield M.J."/>
            <person name="Wingfield B.D."/>
        </authorList>
    </citation>
    <scope>NUCLEOTIDE SEQUENCE [LARGE SCALE GENOMIC DNA]</scope>
    <source>
        <strain evidence="4 5">CMW 18300</strain>
    </source>
</reference>
<evidence type="ECO:0000313" key="4">
    <source>
        <dbReference type="EMBL" id="KAL1854491.1"/>
    </source>
</evidence>
<keyword evidence="2" id="KW-0408">Iron</keyword>
<dbReference type="InterPro" id="IPR026992">
    <property type="entry name" value="DIOX_N"/>
</dbReference>
<name>A0ABR3W6R7_9PEZI</name>
<dbReference type="InterPro" id="IPR044861">
    <property type="entry name" value="IPNS-like_FE2OG_OXY"/>
</dbReference>
<dbReference type="PANTHER" id="PTHR47990">
    <property type="entry name" value="2-OXOGLUTARATE (2OG) AND FE(II)-DEPENDENT OXYGENASE SUPERFAMILY PROTEIN-RELATED"/>
    <property type="match status" value="1"/>
</dbReference>
<evidence type="ECO:0000256" key="1">
    <source>
        <dbReference type="ARBA" id="ARBA00008056"/>
    </source>
</evidence>
<accession>A0ABR3W6R7</accession>
<dbReference type="InterPro" id="IPR027443">
    <property type="entry name" value="IPNS-like_sf"/>
</dbReference>
<dbReference type="EMBL" id="JAWRVE010000138">
    <property type="protein sequence ID" value="KAL1854491.1"/>
    <property type="molecule type" value="Genomic_DNA"/>
</dbReference>
<dbReference type="Proteomes" id="UP001583177">
    <property type="component" value="Unassembled WGS sequence"/>
</dbReference>
<dbReference type="InterPro" id="IPR005123">
    <property type="entry name" value="Oxoglu/Fe-dep_dioxygenase_dom"/>
</dbReference>
<sequence length="354" mass="39420">MSSTVLPSPFPDVRPFETAQLQSFSFKKLLEQDEAELTRLLAAGETDGFFYLDISGPESCGLWEDYQGVLATMKKFFALPLDEKVPFAYGSDTQGYKPIGTQTGATENSRDGFETIRVAMDGLDRAADPLPPTVLNEKALFNDFISKTRVHVKTILSAFSTAISLEGEERYEVAHDDNKPSNSSMTFHRYLARHTRDESNVGHNKHTDISSIAFLFAQQWGLQVPAPSRATGAAVGAESDGWVWVRPKPGFAICNIGDSLRFLSGMRLRSVLHRVVPVPEMETNHRYSIAYFTRPAHGTMFRDSEGRLIACDEWFSHKFDVYRASHAEQRQNTILTGGIETAEQRARAVTSIAA</sequence>
<gene>
    <name evidence="4" type="ORF">Daus18300_011412</name>
</gene>
<comment type="similarity">
    <text evidence="1 2">Belongs to the iron/ascorbate-dependent oxidoreductase family.</text>
</comment>
<proteinExistence type="inferred from homology"/>
<dbReference type="InterPro" id="IPR050231">
    <property type="entry name" value="Iron_ascorbate_oxido_reductase"/>
</dbReference>
<dbReference type="Pfam" id="PF14226">
    <property type="entry name" value="DIOX_N"/>
    <property type="match status" value="1"/>
</dbReference>
<organism evidence="4 5">
    <name type="scientific">Diaporthe australafricana</name>
    <dbReference type="NCBI Taxonomy" id="127596"/>
    <lineage>
        <taxon>Eukaryota</taxon>
        <taxon>Fungi</taxon>
        <taxon>Dikarya</taxon>
        <taxon>Ascomycota</taxon>
        <taxon>Pezizomycotina</taxon>
        <taxon>Sordariomycetes</taxon>
        <taxon>Sordariomycetidae</taxon>
        <taxon>Diaporthales</taxon>
        <taxon>Diaporthaceae</taxon>
        <taxon>Diaporthe</taxon>
    </lineage>
</organism>
<dbReference type="PROSITE" id="PS51471">
    <property type="entry name" value="FE2OG_OXY"/>
    <property type="match status" value="1"/>
</dbReference>
<evidence type="ECO:0000313" key="5">
    <source>
        <dbReference type="Proteomes" id="UP001583177"/>
    </source>
</evidence>
<evidence type="ECO:0000256" key="2">
    <source>
        <dbReference type="RuleBase" id="RU003682"/>
    </source>
</evidence>
<keyword evidence="2" id="KW-0479">Metal-binding</keyword>
<dbReference type="Gene3D" id="2.60.120.330">
    <property type="entry name" value="B-lactam Antibiotic, Isopenicillin N Synthase, Chain"/>
    <property type="match status" value="1"/>
</dbReference>
<keyword evidence="2" id="KW-0560">Oxidoreductase</keyword>
<evidence type="ECO:0000259" key="3">
    <source>
        <dbReference type="PROSITE" id="PS51471"/>
    </source>
</evidence>
<dbReference type="SUPFAM" id="SSF51197">
    <property type="entry name" value="Clavaminate synthase-like"/>
    <property type="match status" value="1"/>
</dbReference>
<keyword evidence="5" id="KW-1185">Reference proteome</keyword>
<feature type="domain" description="Fe2OG dioxygenase" evidence="3">
    <location>
        <begin position="154"/>
        <end position="295"/>
    </location>
</feature>
<protein>
    <recommendedName>
        <fullName evidence="3">Fe2OG dioxygenase domain-containing protein</fullName>
    </recommendedName>
</protein>